<evidence type="ECO:0000313" key="3">
    <source>
        <dbReference type="Proteomes" id="UP001162780"/>
    </source>
</evidence>
<dbReference type="InterPro" id="IPR029052">
    <property type="entry name" value="Metallo-depent_PP-like"/>
</dbReference>
<dbReference type="EMBL" id="CP113517">
    <property type="protein sequence ID" value="WAR47104.1"/>
    <property type="molecule type" value="Genomic_DNA"/>
</dbReference>
<feature type="domain" description="Calcineurin-like phosphoesterase" evidence="1">
    <location>
        <begin position="18"/>
        <end position="172"/>
    </location>
</feature>
<dbReference type="InterPro" id="IPR051693">
    <property type="entry name" value="UPF0046_metallophosphoest"/>
</dbReference>
<proteinExistence type="predicted"/>
<dbReference type="Proteomes" id="UP001162780">
    <property type="component" value="Chromosome"/>
</dbReference>
<dbReference type="SUPFAM" id="SSF56300">
    <property type="entry name" value="Metallo-dependent phosphatases"/>
    <property type="match status" value="1"/>
</dbReference>
<dbReference type="Pfam" id="PF00149">
    <property type="entry name" value="Metallophos"/>
    <property type="match status" value="1"/>
</dbReference>
<reference evidence="2" key="1">
    <citation type="submission" date="2022-11" db="EMBL/GenBank/DDBJ databases">
        <title>Methylomonas rapida sp. nov., Carotenoid-Producing Obligate Methanotrophs with High Growth Characteristics and Biotechnological Potential.</title>
        <authorList>
            <person name="Tikhonova E.N."/>
            <person name="Suleimanov R.Z."/>
            <person name="Miroshnikov K."/>
            <person name="Oshkin I.Y."/>
            <person name="Belova S.E."/>
            <person name="Danilova O.V."/>
            <person name="Ashikhmin A."/>
            <person name="Konopkin A."/>
            <person name="But S.Y."/>
            <person name="Khmelenina V.N."/>
            <person name="Kuznetsov N."/>
            <person name="Pimenov N.V."/>
            <person name="Dedysh S.N."/>
        </authorList>
    </citation>
    <scope>NUCLEOTIDE SEQUENCE</scope>
    <source>
        <strain evidence="2">MP1</strain>
    </source>
</reference>
<evidence type="ECO:0000259" key="1">
    <source>
        <dbReference type="Pfam" id="PF00149"/>
    </source>
</evidence>
<dbReference type="PANTHER" id="PTHR12905:SF0">
    <property type="entry name" value="CALCINEURIN-LIKE PHOSPHOESTERASE DOMAIN-CONTAINING PROTEIN"/>
    <property type="match status" value="1"/>
</dbReference>
<sequence>MVCLSDFHGRKIRFSIPSGNVLVVAGDICNRGNLEEIERFDRFLADLPHEHKLVVAGNHDWPFAKLPVENASSLLRNGIYLQDSSVTIDGVKFWGSPWQRKYFDGAFDLNRQQDLVEKWNKIPKDTDVLITHTPPYGTLDKTRRGNHAGCRDLAKIVQTINLKAHIFGHIHEHAGKQRVSGCIFVNASIAKHYHNKAYALTTIDID</sequence>
<accession>A0ABY7GRQ3</accession>
<dbReference type="Gene3D" id="3.60.21.10">
    <property type="match status" value="1"/>
</dbReference>
<dbReference type="InterPro" id="IPR004843">
    <property type="entry name" value="Calcineurin-like_PHP"/>
</dbReference>
<evidence type="ECO:0000313" key="2">
    <source>
        <dbReference type="EMBL" id="WAR47104.1"/>
    </source>
</evidence>
<protein>
    <submittedName>
        <fullName evidence="2">Metallophosphatase domain-containing protein</fullName>
    </submittedName>
</protein>
<gene>
    <name evidence="2" type="ORF">NM686_020035</name>
</gene>
<keyword evidence="3" id="KW-1185">Reference proteome</keyword>
<organism evidence="2 3">
    <name type="scientific">Methylomonas rapida</name>
    <dbReference type="NCBI Taxonomy" id="2963939"/>
    <lineage>
        <taxon>Bacteria</taxon>
        <taxon>Pseudomonadati</taxon>
        <taxon>Pseudomonadota</taxon>
        <taxon>Gammaproteobacteria</taxon>
        <taxon>Methylococcales</taxon>
        <taxon>Methylococcaceae</taxon>
        <taxon>Methylomonas</taxon>
    </lineage>
</organism>
<dbReference type="PANTHER" id="PTHR12905">
    <property type="entry name" value="METALLOPHOSPHOESTERASE"/>
    <property type="match status" value="1"/>
</dbReference>
<dbReference type="CDD" id="cd07379">
    <property type="entry name" value="MPP_239FB"/>
    <property type="match status" value="1"/>
</dbReference>
<name>A0ABY7GRQ3_9GAMM</name>
<dbReference type="RefSeq" id="WP_269023013.1">
    <property type="nucleotide sequence ID" value="NZ_CP113517.1"/>
</dbReference>